<reference evidence="2 3" key="1">
    <citation type="submission" date="2020-04" db="EMBL/GenBank/DDBJ databases">
        <authorList>
            <person name="Klaysubun C."/>
            <person name="Duangmal K."/>
            <person name="Lipun K."/>
        </authorList>
    </citation>
    <scope>NUCLEOTIDE SEQUENCE [LARGE SCALE GENOMIC DNA]</scope>
    <source>
        <strain evidence="2 3">DSM 45300</strain>
    </source>
</reference>
<dbReference type="Pfam" id="PF00561">
    <property type="entry name" value="Abhydrolase_1"/>
    <property type="match status" value="1"/>
</dbReference>
<dbReference type="GO" id="GO:0047570">
    <property type="term" value="F:3-oxoadipate enol-lactonase activity"/>
    <property type="evidence" value="ECO:0007669"/>
    <property type="project" value="UniProtKB-EC"/>
</dbReference>
<feature type="domain" description="AB hydrolase-1" evidence="1">
    <location>
        <begin position="21"/>
        <end position="243"/>
    </location>
</feature>
<keyword evidence="3" id="KW-1185">Reference proteome</keyword>
<proteinExistence type="predicted"/>
<keyword evidence="2" id="KW-0378">Hydrolase</keyword>
<dbReference type="GO" id="GO:0042952">
    <property type="term" value="P:beta-ketoadipate pathway"/>
    <property type="evidence" value="ECO:0007669"/>
    <property type="project" value="InterPro"/>
</dbReference>
<dbReference type="EC" id="3.1.1.24" evidence="2"/>
<dbReference type="InterPro" id="IPR000073">
    <property type="entry name" value="AB_hydrolase_1"/>
</dbReference>
<dbReference type="AlphaFoldDB" id="A0A848DFJ0"/>
<dbReference type="Gene3D" id="3.40.50.1820">
    <property type="entry name" value="alpha/beta hydrolase"/>
    <property type="match status" value="1"/>
</dbReference>
<dbReference type="GO" id="GO:0047372">
    <property type="term" value="F:monoacylglycerol lipase activity"/>
    <property type="evidence" value="ECO:0007669"/>
    <property type="project" value="TreeGrafter"/>
</dbReference>
<protein>
    <submittedName>
        <fullName evidence="2">3-oxoadipate enol-lactonase</fullName>
        <ecNumber evidence="2">3.1.1.24</ecNumber>
    </submittedName>
</protein>
<dbReference type="RefSeq" id="WP_169411263.1">
    <property type="nucleotide sequence ID" value="NZ_JAAXKZ010000016.1"/>
</dbReference>
<dbReference type="EMBL" id="JAAXKZ010000016">
    <property type="protein sequence ID" value="NMH91324.1"/>
    <property type="molecule type" value="Genomic_DNA"/>
</dbReference>
<dbReference type="InterPro" id="IPR029058">
    <property type="entry name" value="AB_hydrolase_fold"/>
</dbReference>
<dbReference type="PANTHER" id="PTHR43798">
    <property type="entry name" value="MONOACYLGLYCEROL LIPASE"/>
    <property type="match status" value="1"/>
</dbReference>
<name>A0A848DFJ0_9PSEU</name>
<evidence type="ECO:0000259" key="1">
    <source>
        <dbReference type="Pfam" id="PF00561"/>
    </source>
</evidence>
<dbReference type="SUPFAM" id="SSF53474">
    <property type="entry name" value="alpha/beta-Hydrolases"/>
    <property type="match status" value="1"/>
</dbReference>
<dbReference type="Proteomes" id="UP000586918">
    <property type="component" value="Unassembled WGS sequence"/>
</dbReference>
<dbReference type="GO" id="GO:0016020">
    <property type="term" value="C:membrane"/>
    <property type="evidence" value="ECO:0007669"/>
    <property type="project" value="TreeGrafter"/>
</dbReference>
<dbReference type="GO" id="GO:0046464">
    <property type="term" value="P:acylglycerol catabolic process"/>
    <property type="evidence" value="ECO:0007669"/>
    <property type="project" value="TreeGrafter"/>
</dbReference>
<dbReference type="PANTHER" id="PTHR43798:SF5">
    <property type="entry name" value="MONOACYLGLYCEROL LIPASE ABHD6"/>
    <property type="match status" value="1"/>
</dbReference>
<dbReference type="NCBIfam" id="TIGR02427">
    <property type="entry name" value="protocat_pcaD"/>
    <property type="match status" value="1"/>
</dbReference>
<evidence type="ECO:0000313" key="3">
    <source>
        <dbReference type="Proteomes" id="UP000586918"/>
    </source>
</evidence>
<accession>A0A848DFJ0</accession>
<sequence length="259" mass="27575">MSDAVLLNHVIDGPEDDAEAPVLVLSGSLGSTLDMWRPNIPALAERFRVIRLDHRGHGGSPVPDGPYRMPDLAGDVLATLDSLGVEQFDWCGLSMGGMVGMHLASEHPDRVRRLVLCCTSAHFPDSTAWTDRIAAVADGGTAPIAATVVERWFTPEWAAAHPEVVEEATSMVAETPDAGYLASCQAIEVWDHRDRLPSITAPTLVIAGAADPSTPVEPHARTIAEGIPGARLEVLPAAHLATIECADDASRLIVEHLAR</sequence>
<dbReference type="InterPro" id="IPR026968">
    <property type="entry name" value="PcaD/CatD"/>
</dbReference>
<gene>
    <name evidence="2" type="primary">pcaD</name>
    <name evidence="2" type="ORF">HF519_06915</name>
</gene>
<dbReference type="InterPro" id="IPR050266">
    <property type="entry name" value="AB_hydrolase_sf"/>
</dbReference>
<comment type="caution">
    <text evidence="2">The sequence shown here is derived from an EMBL/GenBank/DDBJ whole genome shotgun (WGS) entry which is preliminary data.</text>
</comment>
<evidence type="ECO:0000313" key="2">
    <source>
        <dbReference type="EMBL" id="NMH91324.1"/>
    </source>
</evidence>
<dbReference type="PRINTS" id="PR00111">
    <property type="entry name" value="ABHYDROLASE"/>
</dbReference>
<organism evidence="2 3">
    <name type="scientific">Pseudonocardia bannensis</name>
    <dbReference type="NCBI Taxonomy" id="630973"/>
    <lineage>
        <taxon>Bacteria</taxon>
        <taxon>Bacillati</taxon>
        <taxon>Actinomycetota</taxon>
        <taxon>Actinomycetes</taxon>
        <taxon>Pseudonocardiales</taxon>
        <taxon>Pseudonocardiaceae</taxon>
        <taxon>Pseudonocardia</taxon>
    </lineage>
</organism>